<proteinExistence type="inferred from homology"/>
<keyword evidence="2" id="KW-0378">Hydrolase</keyword>
<dbReference type="STRING" id="1093900.A0A507AST8"/>
<dbReference type="InterPro" id="IPR001466">
    <property type="entry name" value="Beta-lactam-related"/>
</dbReference>
<dbReference type="Proteomes" id="UP000319257">
    <property type="component" value="Unassembled WGS sequence"/>
</dbReference>
<dbReference type="GO" id="GO:0016787">
    <property type="term" value="F:hydrolase activity"/>
    <property type="evidence" value="ECO:0007669"/>
    <property type="project" value="UniProtKB-KW"/>
</dbReference>
<dbReference type="InParanoid" id="A0A507AST8"/>
<dbReference type="PANTHER" id="PTHR43283:SF17">
    <property type="entry name" value="(LOVD), PUTATIVE (AFU_ORTHOLOGUE AFUA_5G00920)-RELATED"/>
    <property type="match status" value="1"/>
</dbReference>
<evidence type="ECO:0000313" key="5">
    <source>
        <dbReference type="EMBL" id="TPX09756.1"/>
    </source>
</evidence>
<dbReference type="Pfam" id="PF00144">
    <property type="entry name" value="Beta-lactamase"/>
    <property type="match status" value="1"/>
</dbReference>
<dbReference type="PANTHER" id="PTHR43283">
    <property type="entry name" value="BETA-LACTAMASE-RELATED"/>
    <property type="match status" value="1"/>
</dbReference>
<evidence type="ECO:0000256" key="2">
    <source>
        <dbReference type="ARBA" id="ARBA00022801"/>
    </source>
</evidence>
<dbReference type="InterPro" id="IPR050789">
    <property type="entry name" value="Diverse_Enzym_Activities"/>
</dbReference>
<gene>
    <name evidence="5" type="ORF">E0L32_009095</name>
</gene>
<dbReference type="GeneID" id="41976542"/>
<feature type="compositionally biased region" description="Basic and acidic residues" evidence="3">
    <location>
        <begin position="225"/>
        <end position="240"/>
    </location>
</feature>
<dbReference type="EMBL" id="SKBQ01000063">
    <property type="protein sequence ID" value="TPX09756.1"/>
    <property type="molecule type" value="Genomic_DNA"/>
</dbReference>
<evidence type="ECO:0000256" key="1">
    <source>
        <dbReference type="ARBA" id="ARBA00009009"/>
    </source>
</evidence>
<dbReference type="SUPFAM" id="SSF56601">
    <property type="entry name" value="beta-lactamase/transpeptidase-like"/>
    <property type="match status" value="1"/>
</dbReference>
<name>A0A507AST8_9PEZI</name>
<feature type="domain" description="Beta-lactamase-related" evidence="4">
    <location>
        <begin position="24"/>
        <end position="395"/>
    </location>
</feature>
<dbReference type="RefSeq" id="XP_030991467.1">
    <property type="nucleotide sequence ID" value="XM_031144023.1"/>
</dbReference>
<feature type="region of interest" description="Disordered" evidence="3">
    <location>
        <begin position="222"/>
        <end position="256"/>
    </location>
</feature>
<keyword evidence="6" id="KW-1185">Reference proteome</keyword>
<evidence type="ECO:0000313" key="6">
    <source>
        <dbReference type="Proteomes" id="UP000319257"/>
    </source>
</evidence>
<protein>
    <recommendedName>
        <fullName evidence="4">Beta-lactamase-related domain-containing protein</fullName>
    </recommendedName>
</protein>
<dbReference type="AlphaFoldDB" id="A0A507AST8"/>
<accession>A0A507AST8</accession>
<organism evidence="5 6">
    <name type="scientific">Thyridium curvatum</name>
    <dbReference type="NCBI Taxonomy" id="1093900"/>
    <lineage>
        <taxon>Eukaryota</taxon>
        <taxon>Fungi</taxon>
        <taxon>Dikarya</taxon>
        <taxon>Ascomycota</taxon>
        <taxon>Pezizomycotina</taxon>
        <taxon>Sordariomycetes</taxon>
        <taxon>Sordariomycetidae</taxon>
        <taxon>Thyridiales</taxon>
        <taxon>Thyridiaceae</taxon>
        <taxon>Thyridium</taxon>
    </lineage>
</organism>
<comment type="similarity">
    <text evidence="1">Belongs to the class-A beta-lactamase family.</text>
</comment>
<comment type="caution">
    <text evidence="5">The sequence shown here is derived from an EMBL/GenBank/DDBJ whole genome shotgun (WGS) entry which is preliminary data.</text>
</comment>
<dbReference type="InterPro" id="IPR012338">
    <property type="entry name" value="Beta-lactam/transpept-like"/>
</dbReference>
<dbReference type="OrthoDB" id="428260at2759"/>
<reference evidence="5 6" key="1">
    <citation type="submission" date="2019-06" db="EMBL/GenBank/DDBJ databases">
        <title>Draft genome sequence of the filamentous fungus Phialemoniopsis curvata isolated from diesel fuel.</title>
        <authorList>
            <person name="Varaljay V.A."/>
            <person name="Lyon W.J."/>
            <person name="Crouch A.L."/>
            <person name="Drake C.E."/>
            <person name="Hollomon J.M."/>
            <person name="Nadeau L.J."/>
            <person name="Nunn H.S."/>
            <person name="Stevenson B.S."/>
            <person name="Bojanowski C.L."/>
            <person name="Crookes-Goodson W.J."/>
        </authorList>
    </citation>
    <scope>NUCLEOTIDE SEQUENCE [LARGE SCALE GENOMIC DNA]</scope>
    <source>
        <strain evidence="5 6">D216</strain>
    </source>
</reference>
<evidence type="ECO:0000259" key="4">
    <source>
        <dbReference type="Pfam" id="PF00144"/>
    </source>
</evidence>
<dbReference type="Gene3D" id="3.40.710.10">
    <property type="entry name" value="DD-peptidase/beta-lactamase superfamily"/>
    <property type="match status" value="1"/>
</dbReference>
<sequence length="415" mass="45957">MAELDAILEACTSPDTGFLHGATFVAVGRQGNDIYRKSFGRRKVDAKALSPLTSDTVTWIASQTKLVTSVAAMQIVERGLIGLDDDVRETLPQLKELKVITGFEDPSTENFSGRPILEDVKGPLTLRHLLTHTSGFAYDQRHPLLVKYSTWANRRDHMFSGTIEGSFHPLIFQPGASWRYGPGLDWAGHVIAKLTGMNFDQYEQQNIWEPLGAKNTTFFPAKRGLTPDDIHESAHRDPNKGDNPQNLEPGQSPWKFDPRDALGGAGLFSTANDYSKLLAALLSGGGPLLSTKSVDELFRPQIGAESMAALREILVVGTGPDESQSFLWRQSPQQWKDVMEVGHCLCGVVNSEDVEGRRRQNTVSWDGLPNLFWFIDCESGVAATFFTQVLPSDDLSIRRLLVDLEKALYKVVNDK</sequence>
<evidence type="ECO:0000256" key="3">
    <source>
        <dbReference type="SAM" id="MobiDB-lite"/>
    </source>
</evidence>